<sequence length="148" mass="16607">MKTVLYFAYGSNLDEGQMLERCPGAKSMGHATLPNHALTFGGFSHKWSGAVASVRRAAGERVEGVLYRLPADDLDRLDRAEGHPHAYVRQTRFVVTRDARRLAHVYLQPEETFEAWTPQPQYFAVLAREYARRGFELERLVAAIGGAS</sequence>
<evidence type="ECO:0000256" key="3">
    <source>
        <dbReference type="PIRSR" id="PIRSR617939-2"/>
    </source>
</evidence>
<dbReference type="InterPro" id="IPR036568">
    <property type="entry name" value="GGCT-like_sf"/>
</dbReference>
<dbReference type="Gene3D" id="3.10.490.10">
    <property type="entry name" value="Gamma-glutamyl cyclotransferase-like"/>
    <property type="match status" value="1"/>
</dbReference>
<dbReference type="GO" id="GO:0003839">
    <property type="term" value="F:gamma-glutamylcyclotransferase activity"/>
    <property type="evidence" value="ECO:0007669"/>
    <property type="project" value="InterPro"/>
</dbReference>
<dbReference type="AlphaFoldDB" id="A0A2W5U9J4"/>
<evidence type="ECO:0000256" key="1">
    <source>
        <dbReference type="ARBA" id="ARBA00023239"/>
    </source>
</evidence>
<dbReference type="GO" id="GO:0016740">
    <property type="term" value="F:transferase activity"/>
    <property type="evidence" value="ECO:0007669"/>
    <property type="project" value="UniProtKB-KW"/>
</dbReference>
<dbReference type="InterPro" id="IPR009288">
    <property type="entry name" value="AIG2-like_dom"/>
</dbReference>
<dbReference type="PANTHER" id="PTHR12935">
    <property type="entry name" value="GAMMA-GLUTAMYLCYCLOTRANSFERASE"/>
    <property type="match status" value="1"/>
</dbReference>
<dbReference type="InterPro" id="IPR017939">
    <property type="entry name" value="G-Glutamylcylcotransferase"/>
</dbReference>
<feature type="binding site" evidence="3">
    <location>
        <begin position="6"/>
        <end position="11"/>
    </location>
    <ligand>
        <name>substrate</name>
    </ligand>
</feature>
<evidence type="ECO:0000259" key="4">
    <source>
        <dbReference type="Pfam" id="PF06094"/>
    </source>
</evidence>
<evidence type="ECO:0000313" key="6">
    <source>
        <dbReference type="Proteomes" id="UP000249061"/>
    </source>
</evidence>
<dbReference type="CDD" id="cd06661">
    <property type="entry name" value="GGCT_like"/>
    <property type="match status" value="1"/>
</dbReference>
<dbReference type="Pfam" id="PF06094">
    <property type="entry name" value="GGACT"/>
    <property type="match status" value="1"/>
</dbReference>
<dbReference type="InterPro" id="IPR013024">
    <property type="entry name" value="GGCT-like"/>
</dbReference>
<keyword evidence="5" id="KW-0808">Transferase</keyword>
<evidence type="ECO:0000313" key="5">
    <source>
        <dbReference type="EMBL" id="PZR05628.1"/>
    </source>
</evidence>
<comment type="caution">
    <text evidence="5">The sequence shown here is derived from an EMBL/GenBank/DDBJ whole genome shotgun (WGS) entry which is preliminary data.</text>
</comment>
<dbReference type="Proteomes" id="UP000249061">
    <property type="component" value="Unassembled WGS sequence"/>
</dbReference>
<reference evidence="5 6" key="1">
    <citation type="submission" date="2017-08" db="EMBL/GenBank/DDBJ databases">
        <title>Infants hospitalized years apart are colonized by the same room-sourced microbial strains.</title>
        <authorList>
            <person name="Brooks B."/>
            <person name="Olm M.R."/>
            <person name="Firek B.A."/>
            <person name="Baker R."/>
            <person name="Thomas B.C."/>
            <person name="Morowitz M.J."/>
            <person name="Banfield J.F."/>
        </authorList>
    </citation>
    <scope>NUCLEOTIDE SEQUENCE [LARGE SCALE GENOMIC DNA]</scope>
    <source>
        <strain evidence="5">S2_003_000_R2_14</strain>
    </source>
</reference>
<feature type="active site" description="Proton acceptor" evidence="2">
    <location>
        <position position="81"/>
    </location>
</feature>
<organism evidence="5 6">
    <name type="scientific">Archangium gephyra</name>
    <dbReference type="NCBI Taxonomy" id="48"/>
    <lineage>
        <taxon>Bacteria</taxon>
        <taxon>Pseudomonadati</taxon>
        <taxon>Myxococcota</taxon>
        <taxon>Myxococcia</taxon>
        <taxon>Myxococcales</taxon>
        <taxon>Cystobacterineae</taxon>
        <taxon>Archangiaceae</taxon>
        <taxon>Archangium</taxon>
    </lineage>
</organism>
<protein>
    <submittedName>
        <fullName evidence="5">Gamma-glutamylcyclotransferase</fullName>
    </submittedName>
</protein>
<proteinExistence type="predicted"/>
<accession>A0A2W5U9J4</accession>
<dbReference type="EMBL" id="QFQP01000043">
    <property type="protein sequence ID" value="PZR05628.1"/>
    <property type="molecule type" value="Genomic_DNA"/>
</dbReference>
<dbReference type="SUPFAM" id="SSF110857">
    <property type="entry name" value="Gamma-glutamyl cyclotransferase-like"/>
    <property type="match status" value="1"/>
</dbReference>
<name>A0A2W5U9J4_9BACT</name>
<dbReference type="PANTHER" id="PTHR12935:SF0">
    <property type="entry name" value="GAMMA-GLUTAMYLCYCLOTRANSFERASE"/>
    <property type="match status" value="1"/>
</dbReference>
<evidence type="ECO:0000256" key="2">
    <source>
        <dbReference type="PIRSR" id="PIRSR617939-1"/>
    </source>
</evidence>
<keyword evidence="1" id="KW-0456">Lyase</keyword>
<gene>
    <name evidence="5" type="ORF">DI536_31760</name>
</gene>
<feature type="domain" description="Gamma-glutamylcyclotransferase AIG2-like" evidence="4">
    <location>
        <begin position="6"/>
        <end position="110"/>
    </location>
</feature>